<gene>
    <name evidence="2" type="ORF">E6O75_ATG02132</name>
</gene>
<evidence type="ECO:0000256" key="1">
    <source>
        <dbReference type="SAM" id="MobiDB-lite"/>
    </source>
</evidence>
<dbReference type="Proteomes" id="UP000298493">
    <property type="component" value="Unassembled WGS sequence"/>
</dbReference>
<evidence type="ECO:0000313" key="2">
    <source>
        <dbReference type="EMBL" id="TID22958.1"/>
    </source>
</evidence>
<dbReference type="AlphaFoldDB" id="A0A4Z1P5N2"/>
<feature type="region of interest" description="Disordered" evidence="1">
    <location>
        <begin position="331"/>
        <end position="378"/>
    </location>
</feature>
<proteinExistence type="predicted"/>
<name>A0A4Z1P5N2_9PEZI</name>
<feature type="region of interest" description="Disordered" evidence="1">
    <location>
        <begin position="259"/>
        <end position="282"/>
    </location>
</feature>
<organism evidence="2 3">
    <name type="scientific">Venturia nashicola</name>
    <dbReference type="NCBI Taxonomy" id="86259"/>
    <lineage>
        <taxon>Eukaryota</taxon>
        <taxon>Fungi</taxon>
        <taxon>Dikarya</taxon>
        <taxon>Ascomycota</taxon>
        <taxon>Pezizomycotina</taxon>
        <taxon>Dothideomycetes</taxon>
        <taxon>Pleosporomycetidae</taxon>
        <taxon>Venturiales</taxon>
        <taxon>Venturiaceae</taxon>
        <taxon>Venturia</taxon>
    </lineage>
</organism>
<evidence type="ECO:0000313" key="3">
    <source>
        <dbReference type="Proteomes" id="UP000298493"/>
    </source>
</evidence>
<protein>
    <submittedName>
        <fullName evidence="2">Uncharacterized protein</fullName>
    </submittedName>
</protein>
<feature type="region of interest" description="Disordered" evidence="1">
    <location>
        <begin position="195"/>
        <end position="215"/>
    </location>
</feature>
<sequence length="400" mass="41154">MPTCPANCTIEMQVFEHLFWTPIVLTTTYTQTVVILVDGSNTITSTQTAAIPKGEHLNHAYPTNAAGTATTTVKTLNGSTVLAYPTEFIDYPPGYPVTGTFNSSGQCYTDPSITWKSQDLAGLTQPAVSTPPGGDQFGTLYTVAGTPGVWPNGWLEARMQDTLPKDCAVISYAGASAVRGALLLTTTSISTVAGSEITPPPPLSKPNSSPAETTPLAILNPFRTSTPETSAPADPTNIFGAPVVVIGSTTVPVSAITPSRTGTPIQPPNPNQPKFSNQTGPPPQAVAIGPQTAFVGSTLTVGGLPVTVTTDPDAKLQIVYGTKTVKVPAAMNTDNGSGTDNGIGGYIMSGLSGPDLDSNPASNTRPADSKSSKAAGSKVDGGLQVDGVLYTLLIALLSFF</sequence>
<keyword evidence="3" id="KW-1185">Reference proteome</keyword>
<comment type="caution">
    <text evidence="2">The sequence shown here is derived from an EMBL/GenBank/DDBJ whole genome shotgun (WGS) entry which is preliminary data.</text>
</comment>
<dbReference type="EMBL" id="SNSC02000007">
    <property type="protein sequence ID" value="TID22958.1"/>
    <property type="molecule type" value="Genomic_DNA"/>
</dbReference>
<reference evidence="2 3" key="1">
    <citation type="submission" date="2019-04" db="EMBL/GenBank/DDBJ databases">
        <title>High contiguity whole genome sequence and gene annotation resource for two Venturia nashicola isolates.</title>
        <authorList>
            <person name="Prokchorchik M."/>
            <person name="Won K."/>
            <person name="Lee Y."/>
            <person name="Choi E.D."/>
            <person name="Segonzac C."/>
            <person name="Sohn K.H."/>
        </authorList>
    </citation>
    <scope>NUCLEOTIDE SEQUENCE [LARGE SCALE GENOMIC DNA]</scope>
    <source>
        <strain evidence="2 3">PRI2</strain>
    </source>
</reference>
<accession>A0A4Z1P5N2</accession>